<keyword evidence="1" id="KW-0812">Transmembrane</keyword>
<protein>
    <submittedName>
        <fullName evidence="3">MCE family protein</fullName>
    </submittedName>
</protein>
<proteinExistence type="predicted"/>
<dbReference type="PANTHER" id="PTHR33371">
    <property type="entry name" value="INTERMEMBRANE PHOSPHOLIPID TRANSPORT SYSTEM BINDING PROTEIN MLAD-RELATED"/>
    <property type="match status" value="1"/>
</dbReference>
<evidence type="ECO:0000313" key="3">
    <source>
        <dbReference type="EMBL" id="RBA28206.1"/>
    </source>
</evidence>
<keyword evidence="1" id="KW-0472">Membrane</keyword>
<evidence type="ECO:0000259" key="2">
    <source>
        <dbReference type="Pfam" id="PF02470"/>
    </source>
</evidence>
<dbReference type="RefSeq" id="WP_113989250.1">
    <property type="nucleotide sequence ID" value="NZ_QLST01000009.1"/>
</dbReference>
<sequence length="322" mass="35499">MEKSRNQKIRLGIFMVLGTVLFLTAIYFVGNKQNIFGNTMTLKAVFGNVNGLQKGNNVRYAGIDIGTVKQIEMVNDSTIVVEMLIEKKMMEHIKKNAIATINSDGLVGNMVINIIPGKGASEPVTAGDTIQSYSRINTEAILETLNVTNENAALLTADLLKITNEIVLGKGTVGMLIRDSILAKELKETMHYLKIAAKGTAESANNLNQIMTDLNRKDNVIGVLNDTMVAKKLKLIVTQLEQTTSKIDETVTNLNTTVTNAKEGKGAINYLSNDPKLVQKIDSTMNNLQDASIKLNENLEALKHNVFLRGYFKKLEKEKKKQ</sequence>
<keyword evidence="4" id="KW-1185">Reference proteome</keyword>
<dbReference type="Pfam" id="PF02470">
    <property type="entry name" value="MlaD"/>
    <property type="match status" value="1"/>
</dbReference>
<dbReference type="InterPro" id="IPR052336">
    <property type="entry name" value="MlaD_Phospholipid_Transporter"/>
</dbReference>
<feature type="domain" description="Mce/MlaD" evidence="2">
    <location>
        <begin position="40"/>
        <end position="117"/>
    </location>
</feature>
<dbReference type="PANTHER" id="PTHR33371:SF4">
    <property type="entry name" value="INTERMEMBRANE PHOSPHOLIPID TRANSPORT SYSTEM BINDING PROTEIN MLAD"/>
    <property type="match status" value="1"/>
</dbReference>
<dbReference type="Proteomes" id="UP000253319">
    <property type="component" value="Unassembled WGS sequence"/>
</dbReference>
<evidence type="ECO:0000313" key="4">
    <source>
        <dbReference type="Proteomes" id="UP000253319"/>
    </source>
</evidence>
<dbReference type="EMBL" id="QLST01000009">
    <property type="protein sequence ID" value="RBA28206.1"/>
    <property type="molecule type" value="Genomic_DNA"/>
</dbReference>
<comment type="caution">
    <text evidence="3">The sequence shown here is derived from an EMBL/GenBank/DDBJ whole genome shotgun (WGS) entry which is preliminary data.</text>
</comment>
<name>A0A365P117_9FLAO</name>
<reference evidence="3 4" key="1">
    <citation type="submission" date="2018-06" db="EMBL/GenBank/DDBJ databases">
        <title>Flavobacterium tibetense sp. nov., isolated from a wetland YonghuCo on Tibetan Plateau.</title>
        <authorList>
            <person name="Xing P."/>
            <person name="Phurbu D."/>
            <person name="Lu H."/>
        </authorList>
    </citation>
    <scope>NUCLEOTIDE SEQUENCE [LARGE SCALE GENOMIC DNA]</scope>
    <source>
        <strain evidence="3 4">YH5</strain>
    </source>
</reference>
<accession>A0A365P117</accession>
<organism evidence="3 4">
    <name type="scientific">Flavobacterium tibetense</name>
    <dbReference type="NCBI Taxonomy" id="2233533"/>
    <lineage>
        <taxon>Bacteria</taxon>
        <taxon>Pseudomonadati</taxon>
        <taxon>Bacteroidota</taxon>
        <taxon>Flavobacteriia</taxon>
        <taxon>Flavobacteriales</taxon>
        <taxon>Flavobacteriaceae</taxon>
        <taxon>Flavobacterium</taxon>
    </lineage>
</organism>
<dbReference type="OrthoDB" id="9771725at2"/>
<dbReference type="InterPro" id="IPR003399">
    <property type="entry name" value="Mce/MlaD"/>
</dbReference>
<dbReference type="AlphaFoldDB" id="A0A365P117"/>
<evidence type="ECO:0000256" key="1">
    <source>
        <dbReference type="SAM" id="Phobius"/>
    </source>
</evidence>
<keyword evidence="1" id="KW-1133">Transmembrane helix</keyword>
<feature type="transmembrane region" description="Helical" evidence="1">
    <location>
        <begin position="12"/>
        <end position="30"/>
    </location>
</feature>
<gene>
    <name evidence="3" type="ORF">DPN68_08620</name>
</gene>